<dbReference type="EMBL" id="CP035299">
    <property type="protein sequence ID" value="QAU51965.1"/>
    <property type="molecule type" value="Genomic_DNA"/>
</dbReference>
<sequence length="315" mass="34924">MKVTVSQIQHTGDIAIMSLQPKSGTTLAPYEPGAHIDITLDQGIIRQYSLCSADSNEYRIAVKLEPDSRGGSKALHQIKVGEELEISEPRNNFELDYHASFYVLIAAGVGIAPIYSMARSLKARGAKYTLLYFARSEEQAAFFDELAQEHQDALIPVFGSGRRDVQPALYRRLLSQSPDDTAVYVCGPTGFMDTARSVAAEFLAKERIHYEAFEADPEVLHRGETLSFVVKFEGETYEIPADQSVLSVFDAEDIPVLSSCEEGTCGNCVMRVVGGEPLHRDSVLSDQQHKDGYFATCVSRATSPELHLERINRRR</sequence>
<keyword evidence="6" id="KW-0408">Iron</keyword>
<comment type="cofactor">
    <cofactor evidence="1">
        <name>FAD</name>
        <dbReference type="ChEBI" id="CHEBI:57692"/>
    </cofactor>
</comment>
<dbReference type="GO" id="GO:0051537">
    <property type="term" value="F:2 iron, 2 sulfur cluster binding"/>
    <property type="evidence" value="ECO:0007669"/>
    <property type="project" value="UniProtKB-KW"/>
</dbReference>
<dbReference type="InterPro" id="IPR001041">
    <property type="entry name" value="2Fe-2S_ferredoxin-type"/>
</dbReference>
<dbReference type="Gene3D" id="3.10.20.30">
    <property type="match status" value="1"/>
</dbReference>
<dbReference type="Gene3D" id="3.40.50.80">
    <property type="entry name" value="Nucleotide-binding domain of ferredoxin-NADP reductase (FNR) module"/>
    <property type="match status" value="1"/>
</dbReference>
<evidence type="ECO:0000256" key="1">
    <source>
        <dbReference type="ARBA" id="ARBA00001974"/>
    </source>
</evidence>
<organism evidence="8 9">
    <name type="scientific">Corynebacterium pelargi</name>
    <dbReference type="NCBI Taxonomy" id="1471400"/>
    <lineage>
        <taxon>Bacteria</taxon>
        <taxon>Bacillati</taxon>
        <taxon>Actinomycetota</taxon>
        <taxon>Actinomycetes</taxon>
        <taxon>Mycobacteriales</taxon>
        <taxon>Corynebacteriaceae</taxon>
        <taxon>Corynebacterium</taxon>
    </lineage>
</organism>
<dbReference type="InterPro" id="IPR017938">
    <property type="entry name" value="Riboflavin_synthase-like_b-brl"/>
</dbReference>
<dbReference type="Gene3D" id="2.40.30.10">
    <property type="entry name" value="Translation factors"/>
    <property type="match status" value="1"/>
</dbReference>
<dbReference type="Pfam" id="PF00175">
    <property type="entry name" value="NAD_binding_1"/>
    <property type="match status" value="1"/>
</dbReference>
<evidence type="ECO:0000256" key="3">
    <source>
        <dbReference type="ARBA" id="ARBA00022714"/>
    </source>
</evidence>
<protein>
    <submittedName>
        <fullName evidence="8">Phthalate dioxygenase reductase</fullName>
        <ecNumber evidence="8">1.-.-.-</ecNumber>
    </submittedName>
</protein>
<proteinExistence type="predicted"/>
<dbReference type="RefSeq" id="WP_128889473.1">
    <property type="nucleotide sequence ID" value="NZ_BMCX01000001.1"/>
</dbReference>
<gene>
    <name evidence="8" type="primary">ophA1</name>
    <name evidence="8" type="ORF">CPELA_03430</name>
</gene>
<dbReference type="SUPFAM" id="SSF52343">
    <property type="entry name" value="Ferredoxin reductase-like, C-terminal NADP-linked domain"/>
    <property type="match status" value="1"/>
</dbReference>
<keyword evidence="9" id="KW-1185">Reference proteome</keyword>
<dbReference type="Pfam" id="PF00111">
    <property type="entry name" value="Fer2"/>
    <property type="match status" value="1"/>
</dbReference>
<dbReference type="InterPro" id="IPR001709">
    <property type="entry name" value="Flavoprot_Pyr_Nucl_cyt_Rdtase"/>
</dbReference>
<dbReference type="GO" id="GO:0046872">
    <property type="term" value="F:metal ion binding"/>
    <property type="evidence" value="ECO:0007669"/>
    <property type="project" value="UniProtKB-KW"/>
</dbReference>
<evidence type="ECO:0000256" key="7">
    <source>
        <dbReference type="ARBA" id="ARBA00023014"/>
    </source>
</evidence>
<evidence type="ECO:0000256" key="4">
    <source>
        <dbReference type="ARBA" id="ARBA00022723"/>
    </source>
</evidence>
<dbReference type="GO" id="GO:0051213">
    <property type="term" value="F:dioxygenase activity"/>
    <property type="evidence" value="ECO:0007669"/>
    <property type="project" value="UniProtKB-KW"/>
</dbReference>
<dbReference type="InterPro" id="IPR012675">
    <property type="entry name" value="Beta-grasp_dom_sf"/>
</dbReference>
<dbReference type="CDD" id="cd00207">
    <property type="entry name" value="fer2"/>
    <property type="match status" value="1"/>
</dbReference>
<reference evidence="8 9" key="1">
    <citation type="submission" date="2019-01" db="EMBL/GenBank/DDBJ databases">
        <authorList>
            <person name="Ruckert C."/>
            <person name="Busche T."/>
            <person name="Kalinowski J."/>
        </authorList>
    </citation>
    <scope>NUCLEOTIDE SEQUENCE [LARGE SCALE GENOMIC DNA]</scope>
    <source>
        <strain evidence="8 9">136/3</strain>
    </source>
</reference>
<evidence type="ECO:0000256" key="2">
    <source>
        <dbReference type="ARBA" id="ARBA00022630"/>
    </source>
</evidence>
<dbReference type="PRINTS" id="PR00409">
    <property type="entry name" value="PHDIOXRDTASE"/>
</dbReference>
<keyword evidence="2" id="KW-0285">Flavoprotein</keyword>
<evidence type="ECO:0000313" key="9">
    <source>
        <dbReference type="Proteomes" id="UP000288929"/>
    </source>
</evidence>
<dbReference type="KEGG" id="cpeg:CPELA_03430"/>
<dbReference type="InterPro" id="IPR001433">
    <property type="entry name" value="OxRdtase_FAD/NAD-bd"/>
</dbReference>
<dbReference type="PROSITE" id="PS51085">
    <property type="entry name" value="2FE2S_FER_2"/>
    <property type="match status" value="1"/>
</dbReference>
<dbReference type="InterPro" id="IPR017927">
    <property type="entry name" value="FAD-bd_FR_type"/>
</dbReference>
<dbReference type="EC" id="1.-.-.-" evidence="8"/>
<evidence type="ECO:0000313" key="8">
    <source>
        <dbReference type="EMBL" id="QAU51965.1"/>
    </source>
</evidence>
<dbReference type="PROSITE" id="PS00197">
    <property type="entry name" value="2FE2S_FER_1"/>
    <property type="match status" value="1"/>
</dbReference>
<dbReference type="PROSITE" id="PS51384">
    <property type="entry name" value="FAD_FR"/>
    <property type="match status" value="1"/>
</dbReference>
<keyword evidence="3" id="KW-0001">2Fe-2S</keyword>
<dbReference type="OrthoDB" id="502624at2"/>
<keyword evidence="7" id="KW-0411">Iron-sulfur</keyword>
<dbReference type="PANTHER" id="PTHR47354:SF1">
    <property type="entry name" value="CARNITINE MONOOXYGENASE REDUCTASE SUBUNIT"/>
    <property type="match status" value="1"/>
</dbReference>
<keyword evidence="5 8" id="KW-0560">Oxidoreductase</keyword>
<dbReference type="Proteomes" id="UP000288929">
    <property type="component" value="Chromosome"/>
</dbReference>
<keyword evidence="8" id="KW-0223">Dioxygenase</keyword>
<dbReference type="SUPFAM" id="SSF54292">
    <property type="entry name" value="2Fe-2S ferredoxin-like"/>
    <property type="match status" value="1"/>
</dbReference>
<dbReference type="SUPFAM" id="SSF63380">
    <property type="entry name" value="Riboflavin synthase domain-like"/>
    <property type="match status" value="1"/>
</dbReference>
<dbReference type="InterPro" id="IPR006058">
    <property type="entry name" value="2Fe2S_fd_BS"/>
</dbReference>
<dbReference type="AlphaFoldDB" id="A0A410W7N1"/>
<dbReference type="CDD" id="cd06185">
    <property type="entry name" value="PDR_like"/>
    <property type="match status" value="1"/>
</dbReference>
<evidence type="ECO:0000256" key="5">
    <source>
        <dbReference type="ARBA" id="ARBA00023002"/>
    </source>
</evidence>
<dbReference type="InterPro" id="IPR036010">
    <property type="entry name" value="2Fe-2S_ferredoxin-like_sf"/>
</dbReference>
<evidence type="ECO:0000256" key="6">
    <source>
        <dbReference type="ARBA" id="ARBA00023004"/>
    </source>
</evidence>
<name>A0A410W7N1_9CORY</name>
<accession>A0A410W7N1</accession>
<dbReference type="PANTHER" id="PTHR47354">
    <property type="entry name" value="NADH OXIDOREDUCTASE HCR"/>
    <property type="match status" value="1"/>
</dbReference>
<dbReference type="InterPro" id="IPR039261">
    <property type="entry name" value="FNR_nucleotide-bd"/>
</dbReference>
<keyword evidence="4" id="KW-0479">Metal-binding</keyword>
<dbReference type="InterPro" id="IPR050415">
    <property type="entry name" value="MRET"/>
</dbReference>
<dbReference type="PRINTS" id="PR00371">
    <property type="entry name" value="FPNCR"/>
</dbReference>